<dbReference type="InterPro" id="IPR036508">
    <property type="entry name" value="Chitin-bd_dom_sf"/>
</dbReference>
<dbReference type="PANTHER" id="PTHR22933:SF42">
    <property type="entry name" value="FI18455P1-RELATED"/>
    <property type="match status" value="1"/>
</dbReference>
<dbReference type="GO" id="GO:0008061">
    <property type="term" value="F:chitin binding"/>
    <property type="evidence" value="ECO:0007669"/>
    <property type="project" value="InterPro"/>
</dbReference>
<dbReference type="GO" id="GO:0005576">
    <property type="term" value="C:extracellular region"/>
    <property type="evidence" value="ECO:0007669"/>
    <property type="project" value="InterPro"/>
</dbReference>
<dbReference type="InterPro" id="IPR007999">
    <property type="entry name" value="DUF745"/>
</dbReference>
<keyword evidence="1" id="KW-0175">Coiled coil</keyword>
<reference evidence="4 5" key="1">
    <citation type="submission" date="2016-03" db="EMBL/GenBank/DDBJ databases">
        <title>Cyphomyrmex costatus WGS genome.</title>
        <authorList>
            <person name="Nygaard S."/>
            <person name="Hu H."/>
            <person name="Boomsma J."/>
            <person name="Zhang G."/>
        </authorList>
    </citation>
    <scope>NUCLEOTIDE SEQUENCE [LARGE SCALE GENOMIC DNA]</scope>
    <source>
        <strain evidence="4">MS0001</strain>
        <tissue evidence="4">Whole body</tissue>
    </source>
</reference>
<dbReference type="STRING" id="456900.A0A151IH77"/>
<sequence length="408" mass="44499">MKILLVFLAYLTLVYCGKTKKQILDHEIVDGYEFEYTGATGPELGLIESNSHYVEAAPVIAVAASGHRSSHLVRPGYSVGGPLASIAKDILCVLIAGAADQAKTQLNQQPSAAGQAAYVAKNTLAQAAAQSAATAAAALAGKQIIVMGLEQQSRDAYVAVDGEKQQLQQAQRAAAAAKNSAQQAMHQVQHGLTVETGPVSFIFKLSAVMSGNRSNLSILLFAAMAALHSVIIQGRIVVDDYYDEYQNFQPIVGFHQPIIVKEESKKDQDFSKIPGIPGIDYPLYHTVPPTSFSCAHVPVVPGMYANVETGCQFLNRIRHTTNYIPFKFCVHFAYHICHDGREGHQGASFLCTNGTLFNQNEFACDWWYNVNCADAPSLYRLNEDPLKNPYVPKETKDAIRKRLKIVVL</sequence>
<feature type="domain" description="Chitin-binding type-2" evidence="3">
    <location>
        <begin position="308"/>
        <end position="374"/>
    </location>
</feature>
<dbReference type="Proteomes" id="UP000078542">
    <property type="component" value="Unassembled WGS sequence"/>
</dbReference>
<proteinExistence type="predicted"/>
<dbReference type="Gene3D" id="2.170.140.10">
    <property type="entry name" value="Chitin binding domain"/>
    <property type="match status" value="1"/>
</dbReference>
<dbReference type="PROSITE" id="PS50940">
    <property type="entry name" value="CHIT_BIND_II"/>
    <property type="match status" value="1"/>
</dbReference>
<gene>
    <name evidence="4" type="ORF">ALC62_08366</name>
</gene>
<dbReference type="SUPFAM" id="SSF57625">
    <property type="entry name" value="Invertebrate chitin-binding proteins"/>
    <property type="match status" value="1"/>
</dbReference>
<feature type="chain" id="PRO_5007582163" description="Chitin-binding type-2 domain-containing protein" evidence="2">
    <location>
        <begin position="17"/>
        <end position="408"/>
    </location>
</feature>
<evidence type="ECO:0000313" key="4">
    <source>
        <dbReference type="EMBL" id="KYN00874.1"/>
    </source>
</evidence>
<protein>
    <recommendedName>
        <fullName evidence="3">Chitin-binding type-2 domain-containing protein</fullName>
    </recommendedName>
</protein>
<keyword evidence="2" id="KW-0732">Signal</keyword>
<dbReference type="InterPro" id="IPR002557">
    <property type="entry name" value="Chitin-bd_dom"/>
</dbReference>
<evidence type="ECO:0000256" key="2">
    <source>
        <dbReference type="SAM" id="SignalP"/>
    </source>
</evidence>
<feature type="coiled-coil region" evidence="1">
    <location>
        <begin position="160"/>
        <end position="187"/>
    </location>
</feature>
<dbReference type="PANTHER" id="PTHR22933">
    <property type="entry name" value="FI18007P1-RELATED"/>
    <property type="match status" value="1"/>
</dbReference>
<accession>A0A151IH77</accession>
<dbReference type="InterPro" id="IPR052976">
    <property type="entry name" value="Scoloptoxin-like"/>
</dbReference>
<feature type="signal peptide" evidence="2">
    <location>
        <begin position="1"/>
        <end position="16"/>
    </location>
</feature>
<evidence type="ECO:0000259" key="3">
    <source>
        <dbReference type="PROSITE" id="PS50940"/>
    </source>
</evidence>
<dbReference type="Pfam" id="PF01607">
    <property type="entry name" value="CBM_14"/>
    <property type="match status" value="1"/>
</dbReference>
<dbReference type="Pfam" id="PF05335">
    <property type="entry name" value="DUF745"/>
    <property type="match status" value="1"/>
</dbReference>
<organism evidence="4 5">
    <name type="scientific">Cyphomyrmex costatus</name>
    <dbReference type="NCBI Taxonomy" id="456900"/>
    <lineage>
        <taxon>Eukaryota</taxon>
        <taxon>Metazoa</taxon>
        <taxon>Ecdysozoa</taxon>
        <taxon>Arthropoda</taxon>
        <taxon>Hexapoda</taxon>
        <taxon>Insecta</taxon>
        <taxon>Pterygota</taxon>
        <taxon>Neoptera</taxon>
        <taxon>Endopterygota</taxon>
        <taxon>Hymenoptera</taxon>
        <taxon>Apocrita</taxon>
        <taxon>Aculeata</taxon>
        <taxon>Formicoidea</taxon>
        <taxon>Formicidae</taxon>
        <taxon>Myrmicinae</taxon>
        <taxon>Cyphomyrmex</taxon>
    </lineage>
</organism>
<dbReference type="AlphaFoldDB" id="A0A151IH77"/>
<evidence type="ECO:0000313" key="5">
    <source>
        <dbReference type="Proteomes" id="UP000078542"/>
    </source>
</evidence>
<name>A0A151IH77_9HYME</name>
<evidence type="ECO:0000256" key="1">
    <source>
        <dbReference type="SAM" id="Coils"/>
    </source>
</evidence>
<dbReference type="EMBL" id="KQ977643">
    <property type="protein sequence ID" value="KYN00874.1"/>
    <property type="molecule type" value="Genomic_DNA"/>
</dbReference>
<keyword evidence="5" id="KW-1185">Reference proteome</keyword>